<keyword evidence="3 6" id="KW-0694">RNA-binding</keyword>
<comment type="caution">
    <text evidence="11">The sequence shown here is derived from an EMBL/GenBank/DDBJ whole genome shotgun (WGS) entry which is preliminary data.</text>
</comment>
<evidence type="ECO:0000313" key="11">
    <source>
        <dbReference type="EMBL" id="ODC04641.1"/>
    </source>
</evidence>
<dbReference type="GO" id="GO:0002181">
    <property type="term" value="P:cytoplasmic translation"/>
    <property type="evidence" value="ECO:0007669"/>
    <property type="project" value="TreeGrafter"/>
</dbReference>
<dbReference type="GO" id="GO:0019843">
    <property type="term" value="F:rRNA binding"/>
    <property type="evidence" value="ECO:0007669"/>
    <property type="project" value="UniProtKB-UniRule"/>
</dbReference>
<dbReference type="InterPro" id="IPR036789">
    <property type="entry name" value="Ribosomal_uL6-like_a/b-dom_sf"/>
</dbReference>
<evidence type="ECO:0000256" key="2">
    <source>
        <dbReference type="ARBA" id="ARBA00022730"/>
    </source>
</evidence>
<dbReference type="EMBL" id="MDTQ01000001">
    <property type="protein sequence ID" value="ODC04641.1"/>
    <property type="molecule type" value="Genomic_DNA"/>
</dbReference>
<dbReference type="PANTHER" id="PTHR11655">
    <property type="entry name" value="60S/50S RIBOSOMAL PROTEIN L6/L9"/>
    <property type="match status" value="1"/>
</dbReference>
<feature type="domain" description="Large ribosomal subunit protein uL6 alpha-beta" evidence="10">
    <location>
        <begin position="12"/>
        <end position="83"/>
    </location>
</feature>
<keyword evidence="4 6" id="KW-0689">Ribosomal protein</keyword>
<comment type="subunit">
    <text evidence="6">Part of the 50S ribosomal subunit.</text>
</comment>
<dbReference type="PIRSF" id="PIRSF002162">
    <property type="entry name" value="Ribosomal_L6"/>
    <property type="match status" value="1"/>
</dbReference>
<evidence type="ECO:0000256" key="7">
    <source>
        <dbReference type="RuleBase" id="RU003869"/>
    </source>
</evidence>
<dbReference type="FunFam" id="3.90.930.12:FF:000002">
    <property type="entry name" value="50S ribosomal protein L6"/>
    <property type="match status" value="1"/>
</dbReference>
<keyword evidence="5 6" id="KW-0687">Ribonucleoprotein</keyword>
<comment type="similarity">
    <text evidence="1 6 7">Belongs to the universal ribosomal protein uL6 family.</text>
</comment>
<dbReference type="NCBIfam" id="TIGR03654">
    <property type="entry name" value="L6_bact"/>
    <property type="match status" value="1"/>
</dbReference>
<dbReference type="PANTHER" id="PTHR11655:SF14">
    <property type="entry name" value="LARGE RIBOSOMAL SUBUNIT PROTEIN UL6M"/>
    <property type="match status" value="1"/>
</dbReference>
<dbReference type="PROSITE" id="PS00525">
    <property type="entry name" value="RIBOSOMAL_L6_1"/>
    <property type="match status" value="1"/>
</dbReference>
<accession>A0A1E2VCD4</accession>
<dbReference type="GO" id="GO:0022625">
    <property type="term" value="C:cytosolic large ribosomal subunit"/>
    <property type="evidence" value="ECO:0007669"/>
    <property type="project" value="UniProtKB-UniRule"/>
</dbReference>
<dbReference type="InterPro" id="IPR000702">
    <property type="entry name" value="Ribosomal_uL6-like"/>
</dbReference>
<comment type="function">
    <text evidence="6 8">This protein binds to the 23S rRNA, and is important in its secondary structure. It is located near the subunit interface in the base of the L7/L12 stalk, and near the tRNA binding site of the peptidyltransferase center.</text>
</comment>
<dbReference type="STRING" id="197479.BFW38_15005"/>
<feature type="compositionally biased region" description="Basic and acidic residues" evidence="9">
    <location>
        <begin position="156"/>
        <end position="172"/>
    </location>
</feature>
<evidence type="ECO:0000256" key="9">
    <source>
        <dbReference type="SAM" id="MobiDB-lite"/>
    </source>
</evidence>
<feature type="region of interest" description="Disordered" evidence="9">
    <location>
        <begin position="156"/>
        <end position="178"/>
    </location>
</feature>
<dbReference type="OrthoDB" id="9805007at2"/>
<dbReference type="InterPro" id="IPR019906">
    <property type="entry name" value="Ribosomal_uL6_bac-type"/>
</dbReference>
<evidence type="ECO:0000256" key="5">
    <source>
        <dbReference type="ARBA" id="ARBA00023274"/>
    </source>
</evidence>
<gene>
    <name evidence="6" type="primary">rplF</name>
    <name evidence="11" type="ORF">BFW38_15005</name>
</gene>
<dbReference type="FunFam" id="3.90.930.12:FF:000001">
    <property type="entry name" value="50S ribosomal protein L6"/>
    <property type="match status" value="1"/>
</dbReference>
<proteinExistence type="inferred from homology"/>
<keyword evidence="2 6" id="KW-0699">rRNA-binding</keyword>
<evidence type="ECO:0000313" key="12">
    <source>
        <dbReference type="Proteomes" id="UP000094291"/>
    </source>
</evidence>
<evidence type="ECO:0000256" key="3">
    <source>
        <dbReference type="ARBA" id="ARBA00022884"/>
    </source>
</evidence>
<dbReference type="InterPro" id="IPR002358">
    <property type="entry name" value="Ribosomal_uL6_CS"/>
</dbReference>
<dbReference type="HAMAP" id="MF_01365_B">
    <property type="entry name" value="Ribosomal_uL6_B"/>
    <property type="match status" value="1"/>
</dbReference>
<dbReference type="InterPro" id="IPR020040">
    <property type="entry name" value="Ribosomal_uL6_a/b-dom"/>
</dbReference>
<feature type="domain" description="Large ribosomal subunit protein uL6 alpha-beta" evidence="10">
    <location>
        <begin position="92"/>
        <end position="165"/>
    </location>
</feature>
<sequence length="178" mass="19428">MSRVAKKPIQLPAGVELKLDGQQVTAKGSNGTLSLTAHELIEVKVEDNTVTVAPRHDRDVKGWALAGTTRALINNLVVGVSEGFTRTLLITGVGYRAQAKGKTVNLNLGFSHPVDYELPEGVTAETPNNTTVVIKGADKQKVGQVAAEIRNYRRPEPYKGKGIRYDDEQVRRKEAKKK</sequence>
<evidence type="ECO:0000256" key="4">
    <source>
        <dbReference type="ARBA" id="ARBA00022980"/>
    </source>
</evidence>
<evidence type="ECO:0000256" key="1">
    <source>
        <dbReference type="ARBA" id="ARBA00009356"/>
    </source>
</evidence>
<dbReference type="AlphaFoldDB" id="A0A1E2VCD4"/>
<dbReference type="Gene3D" id="3.90.930.12">
    <property type="entry name" value="Ribosomal protein L6, alpha-beta domain"/>
    <property type="match status" value="2"/>
</dbReference>
<protein>
    <recommendedName>
        <fullName evidence="6">Large ribosomal subunit protein uL6</fullName>
    </recommendedName>
</protein>
<name>A0A1E2VCD4_9GAMM</name>
<reference evidence="11 12" key="1">
    <citation type="submission" date="2016-08" db="EMBL/GenBank/DDBJ databases">
        <authorList>
            <person name="Seilhamer J.J."/>
        </authorList>
    </citation>
    <scope>NUCLEOTIDE SEQUENCE [LARGE SCALE GENOMIC DNA]</scope>
    <source>
        <strain evidence="11 12">PH27A</strain>
    </source>
</reference>
<dbReference type="PRINTS" id="PR00059">
    <property type="entry name" value="RIBOSOMALL6"/>
</dbReference>
<evidence type="ECO:0000256" key="8">
    <source>
        <dbReference type="RuleBase" id="RU003870"/>
    </source>
</evidence>
<dbReference type="GO" id="GO:0003735">
    <property type="term" value="F:structural constituent of ribosome"/>
    <property type="evidence" value="ECO:0007669"/>
    <property type="project" value="UniProtKB-UniRule"/>
</dbReference>
<dbReference type="SUPFAM" id="SSF56053">
    <property type="entry name" value="Ribosomal protein L6"/>
    <property type="match status" value="2"/>
</dbReference>
<evidence type="ECO:0000256" key="6">
    <source>
        <dbReference type="HAMAP-Rule" id="MF_01365"/>
    </source>
</evidence>
<organism evidence="11 12">
    <name type="scientific">Terasakiispira papahanaumokuakeensis</name>
    <dbReference type="NCBI Taxonomy" id="197479"/>
    <lineage>
        <taxon>Bacteria</taxon>
        <taxon>Pseudomonadati</taxon>
        <taxon>Pseudomonadota</taxon>
        <taxon>Gammaproteobacteria</taxon>
        <taxon>Oceanospirillales</taxon>
        <taxon>Terasakiispira</taxon>
    </lineage>
</organism>
<dbReference type="Pfam" id="PF00347">
    <property type="entry name" value="Ribosomal_L6"/>
    <property type="match status" value="2"/>
</dbReference>
<evidence type="ECO:0000259" key="10">
    <source>
        <dbReference type="Pfam" id="PF00347"/>
    </source>
</evidence>
<dbReference type="Proteomes" id="UP000094291">
    <property type="component" value="Unassembled WGS sequence"/>
</dbReference>
<dbReference type="RefSeq" id="WP_068999625.1">
    <property type="nucleotide sequence ID" value="NZ_MDTQ01000001.1"/>
</dbReference>
<keyword evidence="12" id="KW-1185">Reference proteome</keyword>